<name>A0AAD6NJQ6_DREDA</name>
<sequence>MYDRLEFEITIKEKTDNQAGYCGHTIAFKIDAGFATDLAGGTITPAPIASRICLIIEAQNESF</sequence>
<dbReference type="EMBL" id="JAQGDS010000007">
    <property type="protein sequence ID" value="KAJ6259298.1"/>
    <property type="molecule type" value="Genomic_DNA"/>
</dbReference>
<keyword evidence="2" id="KW-1185">Reference proteome</keyword>
<gene>
    <name evidence="1" type="ORF">Dda_6197</name>
</gene>
<protein>
    <submittedName>
        <fullName evidence="1">Uncharacterized protein</fullName>
    </submittedName>
</protein>
<evidence type="ECO:0000313" key="1">
    <source>
        <dbReference type="EMBL" id="KAJ6259298.1"/>
    </source>
</evidence>
<proteinExistence type="predicted"/>
<reference evidence="1" key="1">
    <citation type="submission" date="2023-01" db="EMBL/GenBank/DDBJ databases">
        <title>The chitinases involved in constricting ring structure development in the nematode-trapping fungus Drechslerella dactyloides.</title>
        <authorList>
            <person name="Wang R."/>
            <person name="Zhang L."/>
            <person name="Tang P."/>
            <person name="Li S."/>
            <person name="Liang L."/>
        </authorList>
    </citation>
    <scope>NUCLEOTIDE SEQUENCE</scope>
    <source>
        <strain evidence="1">YMF1.00031</strain>
    </source>
</reference>
<evidence type="ECO:0000313" key="2">
    <source>
        <dbReference type="Proteomes" id="UP001221413"/>
    </source>
</evidence>
<dbReference type="Proteomes" id="UP001221413">
    <property type="component" value="Unassembled WGS sequence"/>
</dbReference>
<comment type="caution">
    <text evidence="1">The sequence shown here is derived from an EMBL/GenBank/DDBJ whole genome shotgun (WGS) entry which is preliminary data.</text>
</comment>
<dbReference type="AlphaFoldDB" id="A0AAD6NJQ6"/>
<organism evidence="1 2">
    <name type="scientific">Drechslerella dactyloides</name>
    <name type="common">Nematode-trapping fungus</name>
    <name type="synonym">Arthrobotrys dactyloides</name>
    <dbReference type="NCBI Taxonomy" id="74499"/>
    <lineage>
        <taxon>Eukaryota</taxon>
        <taxon>Fungi</taxon>
        <taxon>Dikarya</taxon>
        <taxon>Ascomycota</taxon>
        <taxon>Pezizomycotina</taxon>
        <taxon>Orbiliomycetes</taxon>
        <taxon>Orbiliales</taxon>
        <taxon>Orbiliaceae</taxon>
        <taxon>Drechslerella</taxon>
    </lineage>
</organism>
<accession>A0AAD6NJQ6</accession>